<dbReference type="Pfam" id="PF13264">
    <property type="entry name" value="DUF4055"/>
    <property type="match status" value="1"/>
</dbReference>
<proteinExistence type="predicted"/>
<protein>
    <recommendedName>
        <fullName evidence="1">DUF4055 domain-containing protein</fullName>
    </recommendedName>
</protein>
<accession>A0A0F5QFK0</accession>
<evidence type="ECO:0000313" key="2">
    <source>
        <dbReference type="EMBL" id="KKC39521.1"/>
    </source>
</evidence>
<dbReference type="PATRIC" id="fig|1293439.3.peg.527"/>
<comment type="caution">
    <text evidence="2">The sequence shown here is derived from an EMBL/GenBank/DDBJ whole genome shotgun (WGS) entry which is preliminary data.</text>
</comment>
<evidence type="ECO:0000313" key="3">
    <source>
        <dbReference type="Proteomes" id="UP000033411"/>
    </source>
</evidence>
<evidence type="ECO:0000259" key="1">
    <source>
        <dbReference type="Pfam" id="PF13264"/>
    </source>
</evidence>
<sequence length="470" mass="51645">MAFDITAKHPAYKEFEAAWTLMRDAFSGEDDIKAKGETYLPMKPGTRAISDPATRAAAYEFYKELAEFPDLLALTVRGAVGTMLDSSAEIELPSALEPLRERATRDGLTLEALHRRIATEIMLVGRYGVLPGIGPDGAPYLAGYVAESITSWDTDEDQRPDFLVLDESGLTRNPETGEWEQTVQYRECFVLEGRYAARVWVKGASGWEAGEPVEAVDRKRKPIDFLPFVFFGVSDLTPAPDDVPLYGLAKIARRIYRMDANYQTSLYMTSEPTPYVVGVFDEQNQAPSTIGAANIWVIPEGGSAGMVEFTGAGIQAQEKAIDNAKADATMFGAQLLTENKRTAESGEAIRLRLGNQTSTLKTIAMTSAAGLERALKNVAVWMGENPDAVSVKPNLDFFAHDLSAQDITAIVAGWQAKAYPRRTMFDRLKQGQLIGEDTSYEDYAAMLDTEMEDQHLTGEALDITKTTDEA</sequence>
<dbReference type="EMBL" id="LANJ01000011">
    <property type="protein sequence ID" value="KKC39521.1"/>
    <property type="molecule type" value="Genomic_DNA"/>
</dbReference>
<feature type="domain" description="DUF4055" evidence="1">
    <location>
        <begin position="244"/>
        <end position="382"/>
    </location>
</feature>
<organism evidence="2 3">
    <name type="scientific">Devosia epidermidihirudinis</name>
    <dbReference type="NCBI Taxonomy" id="1293439"/>
    <lineage>
        <taxon>Bacteria</taxon>
        <taxon>Pseudomonadati</taxon>
        <taxon>Pseudomonadota</taxon>
        <taxon>Alphaproteobacteria</taxon>
        <taxon>Hyphomicrobiales</taxon>
        <taxon>Devosiaceae</taxon>
        <taxon>Devosia</taxon>
    </lineage>
</organism>
<dbReference type="AlphaFoldDB" id="A0A0F5QFK0"/>
<dbReference type="OrthoDB" id="975664at2"/>
<reference evidence="2 3" key="1">
    <citation type="submission" date="2015-03" db="EMBL/GenBank/DDBJ databases">
        <authorList>
            <person name="Lepp D."/>
            <person name="Hassan Y.I."/>
            <person name="Li X.-Z."/>
            <person name="Zhou T."/>
        </authorList>
    </citation>
    <scope>NUCLEOTIDE SEQUENCE [LARGE SCALE GENOMIC DNA]</scope>
    <source>
        <strain evidence="2 3">E84</strain>
    </source>
</reference>
<dbReference type="STRING" id="1293439.WH87_04830"/>
<dbReference type="RefSeq" id="WP_046138252.1">
    <property type="nucleotide sequence ID" value="NZ_LANJ01000011.1"/>
</dbReference>
<gene>
    <name evidence="2" type="ORF">WH87_04830</name>
</gene>
<dbReference type="Proteomes" id="UP000033411">
    <property type="component" value="Unassembled WGS sequence"/>
</dbReference>
<name>A0A0F5QFK0_9HYPH</name>
<dbReference type="InterPro" id="IPR025129">
    <property type="entry name" value="DUF4055"/>
</dbReference>
<keyword evidence="3" id="KW-1185">Reference proteome</keyword>